<dbReference type="RefSeq" id="WP_020094646.1">
    <property type="nucleotide sequence ID" value="NZ_BJXP01000012.1"/>
</dbReference>
<dbReference type="Proteomes" id="UP001549119">
    <property type="component" value="Unassembled WGS sequence"/>
</dbReference>
<keyword evidence="1" id="KW-1133">Transmembrane helix</keyword>
<keyword evidence="3" id="KW-1185">Reference proteome</keyword>
<keyword evidence="1" id="KW-0812">Transmembrane</keyword>
<evidence type="ECO:0000313" key="2">
    <source>
        <dbReference type="EMBL" id="MET3867346.1"/>
    </source>
</evidence>
<comment type="caution">
    <text evidence="2">The sequence shown here is derived from an EMBL/GenBank/DDBJ whole genome shotgun (WGS) entry which is preliminary data.</text>
</comment>
<protein>
    <submittedName>
        <fullName evidence="2">Phosphate/sulfate permease</fullName>
    </submittedName>
</protein>
<proteinExistence type="predicted"/>
<organism evidence="2 3">
    <name type="scientific">Methylobacterium radiotolerans</name>
    <dbReference type="NCBI Taxonomy" id="31998"/>
    <lineage>
        <taxon>Bacteria</taxon>
        <taxon>Pseudomonadati</taxon>
        <taxon>Pseudomonadota</taxon>
        <taxon>Alphaproteobacteria</taxon>
        <taxon>Hyphomicrobiales</taxon>
        <taxon>Methylobacteriaceae</taxon>
        <taxon>Methylobacterium</taxon>
    </lineage>
</organism>
<evidence type="ECO:0000313" key="3">
    <source>
        <dbReference type="Proteomes" id="UP001549119"/>
    </source>
</evidence>
<sequence length="44" mass="4713">MPTIPSPRHAARRSLFQSGIGLRLALAALLSALVWLTIAWALAT</sequence>
<keyword evidence="1" id="KW-0472">Membrane</keyword>
<dbReference type="GeneID" id="91146380"/>
<feature type="transmembrane region" description="Helical" evidence="1">
    <location>
        <begin position="20"/>
        <end position="43"/>
    </location>
</feature>
<reference evidence="2 3" key="1">
    <citation type="submission" date="2024-06" db="EMBL/GenBank/DDBJ databases">
        <title>Genomics of switchgrass bacterial isolates.</title>
        <authorList>
            <person name="Shade A."/>
        </authorList>
    </citation>
    <scope>NUCLEOTIDE SEQUENCE [LARGE SCALE GENOMIC DNA]</scope>
    <source>
        <strain evidence="2 3">PvP084</strain>
    </source>
</reference>
<dbReference type="EMBL" id="JBEPNW010000002">
    <property type="protein sequence ID" value="MET3867346.1"/>
    <property type="molecule type" value="Genomic_DNA"/>
</dbReference>
<gene>
    <name evidence="2" type="ORF">ABIC20_004655</name>
</gene>
<accession>A0ABV2NLP3</accession>
<evidence type="ECO:0000256" key="1">
    <source>
        <dbReference type="SAM" id="Phobius"/>
    </source>
</evidence>
<name>A0ABV2NLP3_9HYPH</name>